<protein>
    <submittedName>
        <fullName evidence="7">TetR family transcriptional regulator</fullName>
    </submittedName>
</protein>
<evidence type="ECO:0000256" key="1">
    <source>
        <dbReference type="ARBA" id="ARBA00022491"/>
    </source>
</evidence>
<dbReference type="InterPro" id="IPR050109">
    <property type="entry name" value="HTH-type_TetR-like_transc_reg"/>
</dbReference>
<dbReference type="PANTHER" id="PTHR30055:SF240">
    <property type="entry name" value="HTH-TYPE TRANSCRIPTIONAL REGULATOR ACRR"/>
    <property type="match status" value="1"/>
</dbReference>
<organism evidence="7 8">
    <name type="scientific">Marinobacterium halophilum</name>
    <dbReference type="NCBI Taxonomy" id="267374"/>
    <lineage>
        <taxon>Bacteria</taxon>
        <taxon>Pseudomonadati</taxon>
        <taxon>Pseudomonadota</taxon>
        <taxon>Gammaproteobacteria</taxon>
        <taxon>Oceanospirillales</taxon>
        <taxon>Oceanospirillaceae</taxon>
        <taxon>Marinobacterium</taxon>
    </lineage>
</organism>
<comment type="caution">
    <text evidence="7">The sequence shown here is derived from an EMBL/GenBank/DDBJ whole genome shotgun (WGS) entry which is preliminary data.</text>
</comment>
<dbReference type="PROSITE" id="PS50977">
    <property type="entry name" value="HTH_TETR_2"/>
    <property type="match status" value="1"/>
</dbReference>
<keyword evidence="1" id="KW-0678">Repressor</keyword>
<feature type="DNA-binding region" description="H-T-H motif" evidence="5">
    <location>
        <begin position="33"/>
        <end position="52"/>
    </location>
</feature>
<evidence type="ECO:0000259" key="6">
    <source>
        <dbReference type="PROSITE" id="PS50977"/>
    </source>
</evidence>
<dbReference type="AlphaFoldDB" id="A0A2P8EWL8"/>
<dbReference type="InterPro" id="IPR001647">
    <property type="entry name" value="HTH_TetR"/>
</dbReference>
<dbReference type="Gene3D" id="1.10.357.10">
    <property type="entry name" value="Tetracycline Repressor, domain 2"/>
    <property type="match status" value="1"/>
</dbReference>
<dbReference type="InterPro" id="IPR013572">
    <property type="entry name" value="Tscrpt_reg_MAATS_C"/>
</dbReference>
<keyword evidence="2" id="KW-0805">Transcription regulation</keyword>
<dbReference type="SUPFAM" id="SSF48498">
    <property type="entry name" value="Tetracyclin repressor-like, C-terminal domain"/>
    <property type="match status" value="1"/>
</dbReference>
<reference evidence="7 8" key="1">
    <citation type="submission" date="2018-03" db="EMBL/GenBank/DDBJ databases">
        <title>Genomic Encyclopedia of Archaeal and Bacterial Type Strains, Phase II (KMG-II): from individual species to whole genera.</title>
        <authorList>
            <person name="Goeker M."/>
        </authorList>
    </citation>
    <scope>NUCLEOTIDE SEQUENCE [LARGE SCALE GENOMIC DNA]</scope>
    <source>
        <strain evidence="7 8">DSM 17586</strain>
    </source>
</reference>
<evidence type="ECO:0000256" key="4">
    <source>
        <dbReference type="ARBA" id="ARBA00023163"/>
    </source>
</evidence>
<evidence type="ECO:0000256" key="3">
    <source>
        <dbReference type="ARBA" id="ARBA00023125"/>
    </source>
</evidence>
<dbReference type="GO" id="GO:0000976">
    <property type="term" value="F:transcription cis-regulatory region binding"/>
    <property type="evidence" value="ECO:0007669"/>
    <property type="project" value="TreeGrafter"/>
</dbReference>
<dbReference type="InterPro" id="IPR009057">
    <property type="entry name" value="Homeodomain-like_sf"/>
</dbReference>
<evidence type="ECO:0000256" key="2">
    <source>
        <dbReference type="ARBA" id="ARBA00023015"/>
    </source>
</evidence>
<dbReference type="InterPro" id="IPR036271">
    <property type="entry name" value="Tet_transcr_reg_TetR-rel_C_sf"/>
</dbReference>
<name>A0A2P8EWL8_9GAMM</name>
<dbReference type="SUPFAM" id="SSF46689">
    <property type="entry name" value="Homeodomain-like"/>
    <property type="match status" value="1"/>
</dbReference>
<keyword evidence="3 5" id="KW-0238">DNA-binding</keyword>
<sequence>MARRTREEAARTRQTLLAAGLDLFSRQGIDTTTLKQVAQVAGVTHGALYWHFRNRADLLVQIHHAYELPFEAQYLEQCQGVQQDALKALRQYITGVLSEFARDRQTQALYRVFYLAPISGADLVELDVELDANRALWLEQLRFFLKQARKQKQIRKSACPQTLAFSLQVALNGLLQEWLRSGSDFDLVAQGRALLRLLLDGLPYK</sequence>
<keyword evidence="4" id="KW-0804">Transcription</keyword>
<feature type="domain" description="HTH tetR-type" evidence="6">
    <location>
        <begin position="10"/>
        <end position="70"/>
    </location>
</feature>
<evidence type="ECO:0000256" key="5">
    <source>
        <dbReference type="PROSITE-ProRule" id="PRU00335"/>
    </source>
</evidence>
<gene>
    <name evidence="7" type="ORF">CLV44_11033</name>
</gene>
<dbReference type="RefSeq" id="WP_170069300.1">
    <property type="nucleotide sequence ID" value="NZ_PYGI01000010.1"/>
</dbReference>
<dbReference type="GO" id="GO:0003700">
    <property type="term" value="F:DNA-binding transcription factor activity"/>
    <property type="evidence" value="ECO:0007669"/>
    <property type="project" value="TreeGrafter"/>
</dbReference>
<keyword evidence="8" id="KW-1185">Reference proteome</keyword>
<proteinExistence type="predicted"/>
<dbReference type="Pfam" id="PF08361">
    <property type="entry name" value="TetR_C_2"/>
    <property type="match status" value="1"/>
</dbReference>
<accession>A0A2P8EWL8</accession>
<evidence type="ECO:0000313" key="7">
    <source>
        <dbReference type="EMBL" id="PSL13852.1"/>
    </source>
</evidence>
<dbReference type="PANTHER" id="PTHR30055">
    <property type="entry name" value="HTH-TYPE TRANSCRIPTIONAL REGULATOR RUTR"/>
    <property type="match status" value="1"/>
</dbReference>
<dbReference type="PRINTS" id="PR00455">
    <property type="entry name" value="HTHTETR"/>
</dbReference>
<dbReference type="Proteomes" id="UP000242133">
    <property type="component" value="Unassembled WGS sequence"/>
</dbReference>
<dbReference type="Pfam" id="PF00440">
    <property type="entry name" value="TetR_N"/>
    <property type="match status" value="1"/>
</dbReference>
<evidence type="ECO:0000313" key="8">
    <source>
        <dbReference type="Proteomes" id="UP000242133"/>
    </source>
</evidence>
<dbReference type="EMBL" id="PYGI01000010">
    <property type="protein sequence ID" value="PSL13852.1"/>
    <property type="molecule type" value="Genomic_DNA"/>
</dbReference>